<gene>
    <name evidence="7" type="ORF">ILEXP_LOCUS13612</name>
</gene>
<dbReference type="Pfam" id="PF05922">
    <property type="entry name" value="Inhibitor_I9"/>
    <property type="match status" value="1"/>
</dbReference>
<dbReference type="CDD" id="cd02120">
    <property type="entry name" value="PA_subtilisin_like"/>
    <property type="match status" value="1"/>
</dbReference>
<keyword evidence="8" id="KW-1185">Reference proteome</keyword>
<feature type="signal peptide" evidence="4">
    <location>
        <begin position="1"/>
        <end position="24"/>
    </location>
</feature>
<evidence type="ECO:0000313" key="7">
    <source>
        <dbReference type="EMBL" id="CAK9145790.1"/>
    </source>
</evidence>
<organism evidence="7 8">
    <name type="scientific">Ilex paraguariensis</name>
    <name type="common">yerba mate</name>
    <dbReference type="NCBI Taxonomy" id="185542"/>
    <lineage>
        <taxon>Eukaryota</taxon>
        <taxon>Viridiplantae</taxon>
        <taxon>Streptophyta</taxon>
        <taxon>Embryophyta</taxon>
        <taxon>Tracheophyta</taxon>
        <taxon>Spermatophyta</taxon>
        <taxon>Magnoliopsida</taxon>
        <taxon>eudicotyledons</taxon>
        <taxon>Gunneridae</taxon>
        <taxon>Pentapetalae</taxon>
        <taxon>asterids</taxon>
        <taxon>campanulids</taxon>
        <taxon>Aquifoliales</taxon>
        <taxon>Aquifoliaceae</taxon>
        <taxon>Ilex</taxon>
    </lineage>
</organism>
<dbReference type="Gene3D" id="3.30.70.80">
    <property type="entry name" value="Peptidase S8 propeptide/proteinase inhibitor I9"/>
    <property type="match status" value="1"/>
</dbReference>
<reference evidence="7 8" key="1">
    <citation type="submission" date="2024-02" db="EMBL/GenBank/DDBJ databases">
        <authorList>
            <person name="Vignale AGUSTIN F."/>
            <person name="Sosa J E."/>
            <person name="Modenutti C."/>
        </authorList>
    </citation>
    <scope>NUCLEOTIDE SEQUENCE [LARGE SCALE GENOMIC DNA]</scope>
</reference>
<comment type="caution">
    <text evidence="7">The sequence shown here is derived from an EMBL/GenBank/DDBJ whole genome shotgun (WGS) entry which is preliminary data.</text>
</comment>
<dbReference type="InterPro" id="IPR010259">
    <property type="entry name" value="S8pro/Inhibitor_I9"/>
</dbReference>
<accession>A0ABC8RLE6</accession>
<evidence type="ECO:0000256" key="1">
    <source>
        <dbReference type="ARBA" id="ARBA00011073"/>
    </source>
</evidence>
<dbReference type="EMBL" id="CAUOFW020001503">
    <property type="protein sequence ID" value="CAK9145790.1"/>
    <property type="molecule type" value="Genomic_DNA"/>
</dbReference>
<dbReference type="Proteomes" id="UP001642360">
    <property type="component" value="Unassembled WGS sequence"/>
</dbReference>
<dbReference type="InterPro" id="IPR000209">
    <property type="entry name" value="Peptidase_S8/S53_dom"/>
</dbReference>
<evidence type="ECO:0000256" key="4">
    <source>
        <dbReference type="SAM" id="SignalP"/>
    </source>
</evidence>
<feature type="domain" description="Inhibitor I9" evidence="6">
    <location>
        <begin position="46"/>
        <end position="112"/>
    </location>
</feature>
<comment type="similarity">
    <text evidence="1 3">Belongs to the peptidase S8 family.</text>
</comment>
<feature type="domain" description="Peptidase S8/S53" evidence="5">
    <location>
        <begin position="134"/>
        <end position="357"/>
    </location>
</feature>
<dbReference type="InterPro" id="IPR036852">
    <property type="entry name" value="Peptidase_S8/S53_dom_sf"/>
</dbReference>
<keyword evidence="2 4" id="KW-0732">Signal</keyword>
<evidence type="ECO:0000313" key="8">
    <source>
        <dbReference type="Proteomes" id="UP001642360"/>
    </source>
</evidence>
<dbReference type="AlphaFoldDB" id="A0ABC8RLE6"/>
<evidence type="ECO:0000259" key="6">
    <source>
        <dbReference type="Pfam" id="PF05922"/>
    </source>
</evidence>
<comment type="caution">
    <text evidence="3">Lacks conserved residue(s) required for the propagation of feature annotation.</text>
</comment>
<dbReference type="InterPro" id="IPR034197">
    <property type="entry name" value="Peptidases_S8_3"/>
</dbReference>
<dbReference type="InterPro" id="IPR037045">
    <property type="entry name" value="S8pro/Inhibitor_I9_sf"/>
</dbReference>
<protein>
    <submittedName>
        <fullName evidence="7">Uncharacterized protein</fullName>
    </submittedName>
</protein>
<sequence>MLRALSVPSIQLSLLFFLISTVHVVVNGDIQKGFYVVFLRDFSIDEVSMLQSHINVLSTLKESEVDAKESHVYSYTKSFNAFAAKLSEDEAKKLSSMDGVLSVFPNQYHKLHTTKSWKFIGLTQTARRNLKVESNIIVGLFDTGITPQSDSFKDDGLDPIPSRWKGSCAHFANFSGCNRKLIGAKYFKLDQIPDPNDILSPVDVDGHGTHTSSTLAGTIVPNANLFGLARGKARGAVPSARVAMYKVCWASSGCSGMDVLAAFDEAIHDGVDVISISIGGFLGSYADDPIAIGAFHAMKKGIITVASAGNDGPTLRSVENHAPWILTVGASGIDRGFRGKVVLGNRQIFSGIGMNAFDPKQISYPLVTGADVAQASASKDSASYCLENTMDPKKVKGKLVHCKLASWGADSVIKGLGGIGTIIESEVFLDVAQIYMAPATMVNTSTGKIIDSYIHSVRYCQFRLLY</sequence>
<feature type="chain" id="PRO_5044893132" evidence="4">
    <location>
        <begin position="25"/>
        <end position="466"/>
    </location>
</feature>
<dbReference type="PANTHER" id="PTHR10795">
    <property type="entry name" value="PROPROTEIN CONVERTASE SUBTILISIN/KEXIN"/>
    <property type="match status" value="1"/>
</dbReference>
<dbReference type="SUPFAM" id="SSF52743">
    <property type="entry name" value="Subtilisin-like"/>
    <property type="match status" value="1"/>
</dbReference>
<dbReference type="Pfam" id="PF00082">
    <property type="entry name" value="Peptidase_S8"/>
    <property type="match status" value="1"/>
</dbReference>
<dbReference type="PROSITE" id="PS51892">
    <property type="entry name" value="SUBTILASE"/>
    <property type="match status" value="1"/>
</dbReference>
<dbReference type="CDD" id="cd04852">
    <property type="entry name" value="Peptidases_S8_3"/>
    <property type="match status" value="1"/>
</dbReference>
<evidence type="ECO:0000259" key="5">
    <source>
        <dbReference type="Pfam" id="PF00082"/>
    </source>
</evidence>
<dbReference type="Gene3D" id="3.50.30.30">
    <property type="match status" value="1"/>
</dbReference>
<dbReference type="Gene3D" id="3.40.50.200">
    <property type="entry name" value="Peptidase S8/S53 domain"/>
    <property type="match status" value="1"/>
</dbReference>
<proteinExistence type="inferred from homology"/>
<dbReference type="InterPro" id="IPR045051">
    <property type="entry name" value="SBT"/>
</dbReference>
<evidence type="ECO:0000256" key="3">
    <source>
        <dbReference type="PROSITE-ProRule" id="PRU01240"/>
    </source>
</evidence>
<name>A0ABC8RLE6_9AQUA</name>
<evidence type="ECO:0000256" key="2">
    <source>
        <dbReference type="ARBA" id="ARBA00022729"/>
    </source>
</evidence>